<dbReference type="AlphaFoldDB" id="A0A9P4MMM3"/>
<feature type="compositionally biased region" description="Low complexity" evidence="1">
    <location>
        <begin position="468"/>
        <end position="487"/>
    </location>
</feature>
<name>A0A9P4MMM3_9PLEO</name>
<dbReference type="EMBL" id="ML994432">
    <property type="protein sequence ID" value="KAF2196266.1"/>
    <property type="molecule type" value="Genomic_DNA"/>
</dbReference>
<feature type="compositionally biased region" description="Acidic residues" evidence="1">
    <location>
        <begin position="427"/>
        <end position="439"/>
    </location>
</feature>
<evidence type="ECO:0000313" key="2">
    <source>
        <dbReference type="EMBL" id="KAF2196266.1"/>
    </source>
</evidence>
<evidence type="ECO:0000313" key="3">
    <source>
        <dbReference type="Proteomes" id="UP000799536"/>
    </source>
</evidence>
<feature type="region of interest" description="Disordered" evidence="1">
    <location>
        <begin position="227"/>
        <end position="255"/>
    </location>
</feature>
<organism evidence="2 3">
    <name type="scientific">Delitschia confertaspora ATCC 74209</name>
    <dbReference type="NCBI Taxonomy" id="1513339"/>
    <lineage>
        <taxon>Eukaryota</taxon>
        <taxon>Fungi</taxon>
        <taxon>Dikarya</taxon>
        <taxon>Ascomycota</taxon>
        <taxon>Pezizomycotina</taxon>
        <taxon>Dothideomycetes</taxon>
        <taxon>Pleosporomycetidae</taxon>
        <taxon>Pleosporales</taxon>
        <taxon>Delitschiaceae</taxon>
        <taxon>Delitschia</taxon>
    </lineage>
</organism>
<gene>
    <name evidence="2" type="ORF">GQ43DRAFT_445286</name>
</gene>
<evidence type="ECO:0000256" key="1">
    <source>
        <dbReference type="SAM" id="MobiDB-lite"/>
    </source>
</evidence>
<evidence type="ECO:0008006" key="4">
    <source>
        <dbReference type="Google" id="ProtNLM"/>
    </source>
</evidence>
<proteinExistence type="predicted"/>
<protein>
    <recommendedName>
        <fullName evidence="4">DNA (cytosine-5)-methyltransferase 1 replication foci domain-containing protein</fullName>
    </recommendedName>
</protein>
<dbReference type="Proteomes" id="UP000799536">
    <property type="component" value="Unassembled WGS sequence"/>
</dbReference>
<keyword evidence="3" id="KW-1185">Reference proteome</keyword>
<dbReference type="OrthoDB" id="5382953at2759"/>
<sequence>MLTSELSVLKPIDPSISNADDYEIFTLSNAQVTYVKDRKPASLLVAYADTPLIVTGKLETPDRSQQNLLLKKPYKPIDIEIKDVTRFSYGQTTDGGTVLWALGKAGWFELRPSPAYKEIFEEMEEAVQALYFVTDIYAESKLKGNGPAAELIFQEYAEDKRFPCSTLAQARAIFHKHRQFLMVSMLNKAQGMRWGNTPVYLYYKKHFANDFNRLKARVSGKDQEGIAQPDAVVVKPKPSKPKEKTSQQSSNISKKDDNWWQASVIWEFMQKAVSQGAIQTGHVTIERVAALLVKRFEVDDSNVAKNIIHVHASNILYMMEHPRRRTAKSFLHEPIHAQLSAGHSLSAVEVRRTEQMELRPRKTYQSLKDYSSDEDEKESSAEEATPRRRVARPSNKGKFSSLRPKNGRISGKGKGKSVKQRDSTADATDDDEEMPDADVLDTPTVVPQGKRKHASIFLPINPRKRAASESGESSSPTSLSESEGTEPTDPLPLRWRSGNIASKSSTPALPPIVPTPLPSYTANAPGDTWVCTFDGCVSKVYAASGVTGRGLIKEHLQEHVMVRQAQLDIVMSEEQKLRLPVNNLLKRIREMAEHQQPILGSLGALGGLGAASTNVAPAPVERSI</sequence>
<comment type="caution">
    <text evidence="2">The sequence shown here is derived from an EMBL/GenBank/DDBJ whole genome shotgun (WGS) entry which is preliminary data.</text>
</comment>
<reference evidence="2" key="1">
    <citation type="journal article" date="2020" name="Stud. Mycol.">
        <title>101 Dothideomycetes genomes: a test case for predicting lifestyles and emergence of pathogens.</title>
        <authorList>
            <person name="Haridas S."/>
            <person name="Albert R."/>
            <person name="Binder M."/>
            <person name="Bloem J."/>
            <person name="Labutti K."/>
            <person name="Salamov A."/>
            <person name="Andreopoulos B."/>
            <person name="Baker S."/>
            <person name="Barry K."/>
            <person name="Bills G."/>
            <person name="Bluhm B."/>
            <person name="Cannon C."/>
            <person name="Castanera R."/>
            <person name="Culley D."/>
            <person name="Daum C."/>
            <person name="Ezra D."/>
            <person name="Gonzalez J."/>
            <person name="Henrissat B."/>
            <person name="Kuo A."/>
            <person name="Liang C."/>
            <person name="Lipzen A."/>
            <person name="Lutzoni F."/>
            <person name="Magnuson J."/>
            <person name="Mondo S."/>
            <person name="Nolan M."/>
            <person name="Ohm R."/>
            <person name="Pangilinan J."/>
            <person name="Park H.-J."/>
            <person name="Ramirez L."/>
            <person name="Alfaro M."/>
            <person name="Sun H."/>
            <person name="Tritt A."/>
            <person name="Yoshinaga Y."/>
            <person name="Zwiers L.-H."/>
            <person name="Turgeon B."/>
            <person name="Goodwin S."/>
            <person name="Spatafora J."/>
            <person name="Crous P."/>
            <person name="Grigoriev I."/>
        </authorList>
    </citation>
    <scope>NUCLEOTIDE SEQUENCE</scope>
    <source>
        <strain evidence="2">ATCC 74209</strain>
    </source>
</reference>
<accession>A0A9P4MMM3</accession>
<feature type="region of interest" description="Disordered" evidence="1">
    <location>
        <begin position="353"/>
        <end position="513"/>
    </location>
</feature>